<evidence type="ECO:0000259" key="14">
    <source>
        <dbReference type="Pfam" id="PF01233"/>
    </source>
</evidence>
<evidence type="ECO:0000256" key="2">
    <source>
        <dbReference type="ARBA" id="ARBA00004496"/>
    </source>
</evidence>
<feature type="domain" description="Glycylpeptide N-tetradecanoyltransferase C-terminal" evidence="15">
    <location>
        <begin position="351"/>
        <end position="567"/>
    </location>
</feature>
<comment type="similarity">
    <text evidence="3 12">Belongs to the NMT family.</text>
</comment>
<dbReference type="EC" id="2.3.1.97" evidence="5 11"/>
<evidence type="ECO:0000256" key="12">
    <source>
        <dbReference type="RuleBase" id="RU004178"/>
    </source>
</evidence>
<evidence type="ECO:0000256" key="10">
    <source>
        <dbReference type="ARBA" id="ARBA00048276"/>
    </source>
</evidence>
<protein>
    <recommendedName>
        <fullName evidence="6 11">Glycylpeptide N-tetradecanoyltransferase</fullName>
        <ecNumber evidence="5 11">2.3.1.97</ecNumber>
    </recommendedName>
</protein>
<evidence type="ECO:0000259" key="15">
    <source>
        <dbReference type="Pfam" id="PF02799"/>
    </source>
</evidence>
<dbReference type="InterPro" id="IPR016181">
    <property type="entry name" value="Acyl_CoA_acyltransferase"/>
</dbReference>
<comment type="catalytic activity">
    <reaction evidence="10 11">
        <text>N-terminal glycyl-[protein] + tetradecanoyl-CoA = N-tetradecanoylglycyl-[protein] + CoA + H(+)</text>
        <dbReference type="Rhea" id="RHEA:15521"/>
        <dbReference type="Rhea" id="RHEA-COMP:12666"/>
        <dbReference type="Rhea" id="RHEA-COMP:12667"/>
        <dbReference type="ChEBI" id="CHEBI:15378"/>
        <dbReference type="ChEBI" id="CHEBI:57287"/>
        <dbReference type="ChEBI" id="CHEBI:57385"/>
        <dbReference type="ChEBI" id="CHEBI:64723"/>
        <dbReference type="ChEBI" id="CHEBI:133050"/>
        <dbReference type="EC" id="2.3.1.97"/>
    </reaction>
</comment>
<feature type="compositionally biased region" description="Polar residues" evidence="13">
    <location>
        <begin position="17"/>
        <end position="30"/>
    </location>
</feature>
<dbReference type="InterPro" id="IPR022676">
    <property type="entry name" value="NMT_N"/>
</dbReference>
<dbReference type="GO" id="GO:0005829">
    <property type="term" value="C:cytosol"/>
    <property type="evidence" value="ECO:0007669"/>
    <property type="project" value="EnsemblFungi"/>
</dbReference>
<dbReference type="InterPro" id="IPR022677">
    <property type="entry name" value="NMT_C"/>
</dbReference>
<dbReference type="PANTHER" id="PTHR11377">
    <property type="entry name" value="N-MYRISTOYL TRANSFERASE"/>
    <property type="match status" value="1"/>
</dbReference>
<gene>
    <name evidence="16" type="ORF">CONLIGDRAFT_579066</name>
</gene>
<feature type="region of interest" description="Disordered" evidence="13">
    <location>
        <begin position="1"/>
        <end position="84"/>
    </location>
</feature>
<reference evidence="16 17" key="1">
    <citation type="submission" date="2016-10" db="EMBL/GenBank/DDBJ databases">
        <title>Draft genome sequence of Coniochaeta ligniaria NRRL30616, a lignocellulolytic fungus for bioabatement of inhibitors in plant biomass hydrolysates.</title>
        <authorList>
            <consortium name="DOE Joint Genome Institute"/>
            <person name="Jimenez D.J."/>
            <person name="Hector R.E."/>
            <person name="Riley R."/>
            <person name="Sun H."/>
            <person name="Grigoriev I.V."/>
            <person name="Van Elsas J.D."/>
            <person name="Nichols N.N."/>
        </authorList>
    </citation>
    <scope>NUCLEOTIDE SEQUENCE [LARGE SCALE GENOMIC DNA]</scope>
    <source>
        <strain evidence="16 17">NRRL 30616</strain>
    </source>
</reference>
<dbReference type="InParanoid" id="A0A1J7IL33"/>
<dbReference type="InterPro" id="IPR022678">
    <property type="entry name" value="NMT_CS"/>
</dbReference>
<dbReference type="Pfam" id="PF01233">
    <property type="entry name" value="NMT"/>
    <property type="match status" value="1"/>
</dbReference>
<keyword evidence="7" id="KW-0963">Cytoplasm</keyword>
<comment type="function">
    <text evidence="1 11">Adds a myristoyl group to the N-terminal glycine residue of certain cellular proteins.</text>
</comment>
<keyword evidence="8 11" id="KW-0808">Transferase</keyword>
<comment type="subcellular location">
    <subcellularLocation>
        <location evidence="2">Cytoplasm</location>
    </subcellularLocation>
</comment>
<dbReference type="EMBL" id="KV875099">
    <property type="protein sequence ID" value="OIW28101.1"/>
    <property type="molecule type" value="Genomic_DNA"/>
</dbReference>
<dbReference type="FunFam" id="3.40.630.30:FF:000042">
    <property type="entry name" value="Glycylpeptide N-tetradecanoyltransferase"/>
    <property type="match status" value="1"/>
</dbReference>
<evidence type="ECO:0000256" key="6">
    <source>
        <dbReference type="ARBA" id="ARBA00022240"/>
    </source>
</evidence>
<feature type="compositionally biased region" description="Low complexity" evidence="13">
    <location>
        <begin position="110"/>
        <end position="120"/>
    </location>
</feature>
<dbReference type="SUPFAM" id="SSF55729">
    <property type="entry name" value="Acyl-CoA N-acyltransferases (Nat)"/>
    <property type="match status" value="2"/>
</dbReference>
<evidence type="ECO:0000313" key="17">
    <source>
        <dbReference type="Proteomes" id="UP000182658"/>
    </source>
</evidence>
<evidence type="ECO:0000256" key="5">
    <source>
        <dbReference type="ARBA" id="ARBA00012923"/>
    </source>
</evidence>
<evidence type="ECO:0000313" key="16">
    <source>
        <dbReference type="EMBL" id="OIW28101.1"/>
    </source>
</evidence>
<name>A0A1J7IL33_9PEZI</name>
<dbReference type="PANTHER" id="PTHR11377:SF5">
    <property type="entry name" value="GLYCYLPEPTIDE N-TETRADECANOYLTRANSFERASE"/>
    <property type="match status" value="1"/>
</dbReference>
<dbReference type="AlphaFoldDB" id="A0A1J7IL33"/>
<evidence type="ECO:0000256" key="13">
    <source>
        <dbReference type="SAM" id="MobiDB-lite"/>
    </source>
</evidence>
<keyword evidence="9 11" id="KW-0012">Acyltransferase</keyword>
<dbReference type="GO" id="GO:0004379">
    <property type="term" value="F:glycylpeptide N-tetradecanoyltransferase activity"/>
    <property type="evidence" value="ECO:0007669"/>
    <property type="project" value="UniProtKB-EC"/>
</dbReference>
<comment type="subunit">
    <text evidence="4">Monomer.</text>
</comment>
<evidence type="ECO:0000256" key="11">
    <source>
        <dbReference type="RuleBase" id="RU000586"/>
    </source>
</evidence>
<dbReference type="STRING" id="1408157.A0A1J7IL33"/>
<evidence type="ECO:0000256" key="7">
    <source>
        <dbReference type="ARBA" id="ARBA00022490"/>
    </source>
</evidence>
<dbReference type="PROSITE" id="PS00976">
    <property type="entry name" value="NMT_2"/>
    <property type="match status" value="1"/>
</dbReference>
<feature type="compositionally biased region" description="Basic residues" evidence="13">
    <location>
        <begin position="55"/>
        <end position="66"/>
    </location>
</feature>
<feature type="compositionally biased region" description="Acidic residues" evidence="13">
    <location>
        <begin position="32"/>
        <end position="42"/>
    </location>
</feature>
<dbReference type="FunCoup" id="A0A1J7IL33">
    <property type="interactions" value="925"/>
</dbReference>
<evidence type="ECO:0000256" key="9">
    <source>
        <dbReference type="ARBA" id="ARBA00023315"/>
    </source>
</evidence>
<accession>A0A1J7IL33</accession>
<organism evidence="16 17">
    <name type="scientific">Coniochaeta ligniaria NRRL 30616</name>
    <dbReference type="NCBI Taxonomy" id="1408157"/>
    <lineage>
        <taxon>Eukaryota</taxon>
        <taxon>Fungi</taxon>
        <taxon>Dikarya</taxon>
        <taxon>Ascomycota</taxon>
        <taxon>Pezizomycotina</taxon>
        <taxon>Sordariomycetes</taxon>
        <taxon>Sordariomycetidae</taxon>
        <taxon>Coniochaetales</taxon>
        <taxon>Coniochaetaceae</taxon>
        <taxon>Coniochaeta</taxon>
    </lineage>
</organism>
<dbReference type="OrthoDB" id="60315at2759"/>
<dbReference type="Pfam" id="PF02799">
    <property type="entry name" value="NMT_C"/>
    <property type="match status" value="1"/>
</dbReference>
<dbReference type="FunFam" id="3.40.630.30:FF:000056">
    <property type="entry name" value="Glycylpeptide N-tetradecanoyltransferase"/>
    <property type="match status" value="1"/>
</dbReference>
<evidence type="ECO:0000256" key="3">
    <source>
        <dbReference type="ARBA" id="ARBA00009469"/>
    </source>
</evidence>
<dbReference type="Proteomes" id="UP000182658">
    <property type="component" value="Unassembled WGS sequence"/>
</dbReference>
<evidence type="ECO:0000256" key="4">
    <source>
        <dbReference type="ARBA" id="ARBA00011245"/>
    </source>
</evidence>
<sequence>MPEESKQVDPAAEQAAETLTQMANGQQPTVESDAESDQDDAEHPEGSQAGSEAAKKKKKKSKRKKLKEALTGKSGESQGDGKKAIGGLTQQQISELMQLNPALAQELATSGSSQGGSSSSLAQDPAKTMEALKKLNLQDIMTGLASSGKNVKDMASYKFWSTQPVMKLDEGADKPFEEGPLRIMKVEDIPTSPAPLGIDKFEWVTMDLTQESQLKEVYDLLNYHYVEDEEAMFRFKYGTDILKWALLSPGWKKEWHVGIRGNGKLCAFISAIPVQIRIRDKVVKGSEVNFMVVHKKLRNKRLAPVLIKEITRLCNLDGVWQAIYTAGVVLPKPVSTCRYYHRAINWQKLYEIGFSPCPPNSKHAFQVRKYALPDQTTTKGLREMEAKDIDAVHHLLKRYLDKFDLVPEFSREEVEHWLLHKKESTGERVIYTYVVEDDKKKITDFFSFYALDSSVIQNQKHSVIHAAYGFYYATESGLTTPYDKSAEKARLNALMHDALILAKKHKFDVFNALSLLHNGLFLEEQKFGPGDGQLHFYIFNYRANPIAGGVNKKNQLDEDHLSKVGFVML</sequence>
<feature type="domain" description="Glycylpeptide N-tetradecanoyltransferase N-terminal" evidence="14">
    <location>
        <begin position="185"/>
        <end position="337"/>
    </location>
</feature>
<dbReference type="Gene3D" id="3.40.630.30">
    <property type="match status" value="2"/>
</dbReference>
<proteinExistence type="inferred from homology"/>
<evidence type="ECO:0000256" key="8">
    <source>
        <dbReference type="ARBA" id="ARBA00022679"/>
    </source>
</evidence>
<feature type="region of interest" description="Disordered" evidence="13">
    <location>
        <begin position="106"/>
        <end position="125"/>
    </location>
</feature>
<evidence type="ECO:0000256" key="1">
    <source>
        <dbReference type="ARBA" id="ARBA00003900"/>
    </source>
</evidence>
<keyword evidence="17" id="KW-1185">Reference proteome</keyword>
<dbReference type="InterPro" id="IPR000903">
    <property type="entry name" value="NMT"/>
</dbReference>